<comment type="caution">
    <text evidence="3">The sequence shown here is derived from an EMBL/GenBank/DDBJ whole genome shotgun (WGS) entry which is preliminary data.</text>
</comment>
<accession>A0A9W4XW77</accession>
<dbReference type="SUPFAM" id="SSF81383">
    <property type="entry name" value="F-box domain"/>
    <property type="match status" value="1"/>
</dbReference>
<evidence type="ECO:0000313" key="3">
    <source>
        <dbReference type="EMBL" id="CAI6340431.1"/>
    </source>
</evidence>
<evidence type="ECO:0000313" key="4">
    <source>
        <dbReference type="Proteomes" id="UP001152607"/>
    </source>
</evidence>
<reference evidence="3" key="1">
    <citation type="submission" date="2023-01" db="EMBL/GenBank/DDBJ databases">
        <authorList>
            <person name="Van Ghelder C."/>
            <person name="Rancurel C."/>
        </authorList>
    </citation>
    <scope>NUCLEOTIDE SEQUENCE</scope>
    <source>
        <strain evidence="3">CNCM I-4278</strain>
    </source>
</reference>
<keyword evidence="4" id="KW-1185">Reference proteome</keyword>
<gene>
    <name evidence="3" type="ORF">PDIGIT_LOCUS13607</name>
</gene>
<dbReference type="Pfam" id="PF12937">
    <property type="entry name" value="F-box-like"/>
    <property type="match status" value="1"/>
</dbReference>
<proteinExistence type="predicted"/>
<evidence type="ECO:0000259" key="2">
    <source>
        <dbReference type="PROSITE" id="PS50181"/>
    </source>
</evidence>
<dbReference type="AlphaFoldDB" id="A0A9W4XW77"/>
<feature type="region of interest" description="Disordered" evidence="1">
    <location>
        <begin position="37"/>
        <end position="61"/>
    </location>
</feature>
<dbReference type="InterPro" id="IPR001810">
    <property type="entry name" value="F-box_dom"/>
</dbReference>
<dbReference type="InterPro" id="IPR036047">
    <property type="entry name" value="F-box-like_dom_sf"/>
</dbReference>
<dbReference type="OrthoDB" id="5295250at2759"/>
<dbReference type="PROSITE" id="PS50181">
    <property type="entry name" value="FBOX"/>
    <property type="match status" value="1"/>
</dbReference>
<sequence length="599" mass="67045">MFEYTCSSAVTQAQCDKKGATPCPAAKWIPQIDRLSTVQPVGPKPPPAPCSKPSRRRTWTDGSKIPTALGTFIAPVSHMSSNPPDLTSALRVLSLPDGDPSHAELRAAFDALPRNARRQALLLLFSQLDNHEWRAAHSTLSTKRFQYDIIGQLPPELLIQVFSHTHPTLPFALQRVSRKWREKLRSPAILKPVLQSVHGRTINLENYDDCLRKALNIHSFHQGKPRAITTIHPSRDFDLPLRKEILVEDFLVGVDKTERAMISHNLRTSKSWHMFGAGREKICKIAASTELVAFVTTSNICHVADLAGINKKYFKLFGGMFEAIDCHGSTVACAGVFAEHVDVYIWDFNYQHGKSLNLGRNQAPFTTWKQGCPTPPIALVLASDCQSVSIYTSQRCRSISCPVCIDSNDATECSIYMGRFTFEGQLTYHDDMELSVDDDRLPVGISFNSLSLHDRNGEIALAIVGISKVSDVPHDGHEPIDYEFDLCLHRDHSFLNTGLHYMTRGIRESPATIKSTIKRFCGQLYEMSTYKLGDERRPGEYMVAKLESRVHLLAKPVILGTASNVVVPLLLLTNDQFAVWRYTEYLVDGDQTVVRVLCF</sequence>
<dbReference type="EMBL" id="CAOQHR010000010">
    <property type="protein sequence ID" value="CAI6340431.1"/>
    <property type="molecule type" value="Genomic_DNA"/>
</dbReference>
<feature type="domain" description="F-box" evidence="2">
    <location>
        <begin position="147"/>
        <end position="193"/>
    </location>
</feature>
<dbReference type="Gene3D" id="1.20.1280.50">
    <property type="match status" value="1"/>
</dbReference>
<evidence type="ECO:0000256" key="1">
    <source>
        <dbReference type="SAM" id="MobiDB-lite"/>
    </source>
</evidence>
<name>A0A9W4XW77_9PLEO</name>
<dbReference type="Proteomes" id="UP001152607">
    <property type="component" value="Unassembled WGS sequence"/>
</dbReference>
<organism evidence="3 4">
    <name type="scientific">Periconia digitata</name>
    <dbReference type="NCBI Taxonomy" id="1303443"/>
    <lineage>
        <taxon>Eukaryota</taxon>
        <taxon>Fungi</taxon>
        <taxon>Dikarya</taxon>
        <taxon>Ascomycota</taxon>
        <taxon>Pezizomycotina</taxon>
        <taxon>Dothideomycetes</taxon>
        <taxon>Pleosporomycetidae</taxon>
        <taxon>Pleosporales</taxon>
        <taxon>Massarineae</taxon>
        <taxon>Periconiaceae</taxon>
        <taxon>Periconia</taxon>
    </lineage>
</organism>
<protein>
    <recommendedName>
        <fullName evidence="2">F-box domain-containing protein</fullName>
    </recommendedName>
</protein>